<proteinExistence type="predicted"/>
<dbReference type="EMBL" id="CATOUU010000022">
    <property type="protein sequence ID" value="CAI9913316.1"/>
    <property type="molecule type" value="Genomic_DNA"/>
</dbReference>
<dbReference type="InterPro" id="IPR018247">
    <property type="entry name" value="EF_Hand_1_Ca_BS"/>
</dbReference>
<dbReference type="AlphaFoldDB" id="A0AA86TBF3"/>
<comment type="caution">
    <text evidence="1">The sequence shown here is derived from an EMBL/GenBank/DDBJ whole genome shotgun (WGS) entry which is preliminary data.</text>
</comment>
<protein>
    <submittedName>
        <fullName evidence="1">Leucine-rich repeat domain superfamily</fullName>
    </submittedName>
    <submittedName>
        <fullName evidence="2">Leucine-rich_repeat domain superfamily</fullName>
    </submittedName>
</protein>
<evidence type="ECO:0000313" key="1">
    <source>
        <dbReference type="EMBL" id="CAI9913316.1"/>
    </source>
</evidence>
<dbReference type="PROSITE" id="PS00018">
    <property type="entry name" value="EF_HAND_1"/>
    <property type="match status" value="1"/>
</dbReference>
<sequence length="154" mass="18010">MLVQKYQDSENATQNEICYQPNYEIRDGMVYIYNDQMLTTLEFMDNVNNRTSNSILILRSFHLSFAKVPNCVTKLKINGCRLYKLDGISKMNLKELDLSDNNIIDISELKNFSQLNHSFCIYSYQILSSNIIFKLQLFQFSDITKPHLAKLMKT</sequence>
<gene>
    <name evidence="2" type="ORF">HINF_LOCUS53269</name>
    <name evidence="1" type="ORF">HINF_LOCUS961</name>
</gene>
<evidence type="ECO:0000313" key="3">
    <source>
        <dbReference type="Proteomes" id="UP001642409"/>
    </source>
</evidence>
<dbReference type="InterPro" id="IPR001611">
    <property type="entry name" value="Leu-rich_rpt"/>
</dbReference>
<dbReference type="InterPro" id="IPR032675">
    <property type="entry name" value="LRR_dom_sf"/>
</dbReference>
<keyword evidence="3" id="KW-1185">Reference proteome</keyword>
<reference evidence="2 3" key="2">
    <citation type="submission" date="2024-07" db="EMBL/GenBank/DDBJ databases">
        <authorList>
            <person name="Akdeniz Z."/>
        </authorList>
    </citation>
    <scope>NUCLEOTIDE SEQUENCE [LARGE SCALE GENOMIC DNA]</scope>
</reference>
<dbReference type="PROSITE" id="PS51450">
    <property type="entry name" value="LRR"/>
    <property type="match status" value="1"/>
</dbReference>
<dbReference type="EMBL" id="CAXDID020000270">
    <property type="protein sequence ID" value="CAL6067948.1"/>
    <property type="molecule type" value="Genomic_DNA"/>
</dbReference>
<dbReference type="Proteomes" id="UP001642409">
    <property type="component" value="Unassembled WGS sequence"/>
</dbReference>
<organism evidence="1">
    <name type="scientific">Hexamita inflata</name>
    <dbReference type="NCBI Taxonomy" id="28002"/>
    <lineage>
        <taxon>Eukaryota</taxon>
        <taxon>Metamonada</taxon>
        <taxon>Diplomonadida</taxon>
        <taxon>Hexamitidae</taxon>
        <taxon>Hexamitinae</taxon>
        <taxon>Hexamita</taxon>
    </lineage>
</organism>
<dbReference type="SUPFAM" id="SSF52058">
    <property type="entry name" value="L domain-like"/>
    <property type="match status" value="1"/>
</dbReference>
<name>A0AA86TBF3_9EUKA</name>
<accession>A0AA86TBF3</accession>
<reference evidence="1" key="1">
    <citation type="submission" date="2023-06" db="EMBL/GenBank/DDBJ databases">
        <authorList>
            <person name="Kurt Z."/>
        </authorList>
    </citation>
    <scope>NUCLEOTIDE SEQUENCE</scope>
</reference>
<dbReference type="Gene3D" id="3.80.10.10">
    <property type="entry name" value="Ribonuclease Inhibitor"/>
    <property type="match status" value="1"/>
</dbReference>
<evidence type="ECO:0000313" key="2">
    <source>
        <dbReference type="EMBL" id="CAL6067948.1"/>
    </source>
</evidence>